<organism evidence="1 2">
    <name type="scientific">Gymnopilus dilepis</name>
    <dbReference type="NCBI Taxonomy" id="231916"/>
    <lineage>
        <taxon>Eukaryota</taxon>
        <taxon>Fungi</taxon>
        <taxon>Dikarya</taxon>
        <taxon>Basidiomycota</taxon>
        <taxon>Agaricomycotina</taxon>
        <taxon>Agaricomycetes</taxon>
        <taxon>Agaricomycetidae</taxon>
        <taxon>Agaricales</taxon>
        <taxon>Agaricineae</taxon>
        <taxon>Hymenogastraceae</taxon>
        <taxon>Gymnopilus</taxon>
    </lineage>
</organism>
<comment type="caution">
    <text evidence="1">The sequence shown here is derived from an EMBL/GenBank/DDBJ whole genome shotgun (WGS) entry which is preliminary data.</text>
</comment>
<protein>
    <submittedName>
        <fullName evidence="1">Uncharacterized protein</fullName>
    </submittedName>
</protein>
<keyword evidence="2" id="KW-1185">Reference proteome</keyword>
<dbReference type="InParanoid" id="A0A409X150"/>
<evidence type="ECO:0000313" key="2">
    <source>
        <dbReference type="Proteomes" id="UP000284706"/>
    </source>
</evidence>
<name>A0A409X150_9AGAR</name>
<reference evidence="1 2" key="1">
    <citation type="journal article" date="2018" name="Evol. Lett.">
        <title>Horizontal gene cluster transfer increased hallucinogenic mushroom diversity.</title>
        <authorList>
            <person name="Reynolds H.T."/>
            <person name="Vijayakumar V."/>
            <person name="Gluck-Thaler E."/>
            <person name="Korotkin H.B."/>
            <person name="Matheny P.B."/>
            <person name="Slot J.C."/>
        </authorList>
    </citation>
    <scope>NUCLEOTIDE SEQUENCE [LARGE SCALE GENOMIC DNA]</scope>
    <source>
        <strain evidence="1 2">SRW20</strain>
    </source>
</reference>
<dbReference type="AlphaFoldDB" id="A0A409X150"/>
<dbReference type="EMBL" id="NHYE01004449">
    <property type="protein sequence ID" value="PPQ84518.1"/>
    <property type="molecule type" value="Genomic_DNA"/>
</dbReference>
<dbReference type="Proteomes" id="UP000284706">
    <property type="component" value="Unassembled WGS sequence"/>
</dbReference>
<gene>
    <name evidence="1" type="ORF">CVT26_003157</name>
</gene>
<evidence type="ECO:0000313" key="1">
    <source>
        <dbReference type="EMBL" id="PPQ84518.1"/>
    </source>
</evidence>
<accession>A0A409X150</accession>
<proteinExistence type="predicted"/>
<sequence>MPANSKKFKMFLQVCQELRRALSKAAEASIVRVCESTELVPVYVSKMIYIAAARATAFTPPRVEDSNAAILSPAQWIFGKKVDVSLEWSTDESTPSNRTAGVDEV</sequence>